<evidence type="ECO:0000256" key="5">
    <source>
        <dbReference type="ARBA" id="ARBA00010228"/>
    </source>
</evidence>
<feature type="transmembrane region" description="Helical" evidence="12">
    <location>
        <begin position="59"/>
        <end position="79"/>
    </location>
</feature>
<evidence type="ECO:0000256" key="6">
    <source>
        <dbReference type="ARBA" id="ARBA00022692"/>
    </source>
</evidence>
<gene>
    <name evidence="13" type="primary">WBGene00099246</name>
</gene>
<dbReference type="InterPro" id="IPR007599">
    <property type="entry name" value="DER1"/>
</dbReference>
<reference evidence="14" key="1">
    <citation type="journal article" date="2008" name="Nat. Genet.">
        <title>The Pristionchus pacificus genome provides a unique perspective on nematode lifestyle and parasitism.</title>
        <authorList>
            <person name="Dieterich C."/>
            <person name="Clifton S.W."/>
            <person name="Schuster L.N."/>
            <person name="Chinwalla A."/>
            <person name="Delehaunty K."/>
            <person name="Dinkelacker I."/>
            <person name="Fulton L."/>
            <person name="Fulton R."/>
            <person name="Godfrey J."/>
            <person name="Minx P."/>
            <person name="Mitreva M."/>
            <person name="Roeseler W."/>
            <person name="Tian H."/>
            <person name="Witte H."/>
            <person name="Yang S.P."/>
            <person name="Wilson R.K."/>
            <person name="Sommer R.J."/>
        </authorList>
    </citation>
    <scope>NUCLEOTIDE SEQUENCE [LARGE SCALE GENOMIC DNA]</scope>
    <source>
        <strain evidence="14">PS312</strain>
    </source>
</reference>
<dbReference type="GO" id="GO:0097038">
    <property type="term" value="C:perinuclear endoplasmic reticulum"/>
    <property type="evidence" value="ECO:0007669"/>
    <property type="project" value="EnsemblMetazoa"/>
</dbReference>
<dbReference type="InterPro" id="IPR035952">
    <property type="entry name" value="Rhomboid-like_sf"/>
</dbReference>
<dbReference type="GO" id="GO:0003735">
    <property type="term" value="F:structural constituent of ribosome"/>
    <property type="evidence" value="ECO:0007669"/>
    <property type="project" value="InterPro"/>
</dbReference>
<evidence type="ECO:0000256" key="8">
    <source>
        <dbReference type="ARBA" id="ARBA00022980"/>
    </source>
</evidence>
<dbReference type="GO" id="GO:0051788">
    <property type="term" value="P:response to misfolded protein"/>
    <property type="evidence" value="ECO:0007669"/>
    <property type="project" value="EnsemblMetazoa"/>
</dbReference>
<evidence type="ECO:0000256" key="1">
    <source>
        <dbReference type="ARBA" id="ARBA00004427"/>
    </source>
</evidence>
<evidence type="ECO:0000313" key="13">
    <source>
        <dbReference type="EnsemblMetazoa" id="PPA09692.1"/>
    </source>
</evidence>
<organism evidence="13 14">
    <name type="scientific">Pristionchus pacificus</name>
    <name type="common">Parasitic nematode worm</name>
    <dbReference type="NCBI Taxonomy" id="54126"/>
    <lineage>
        <taxon>Eukaryota</taxon>
        <taxon>Metazoa</taxon>
        <taxon>Ecdysozoa</taxon>
        <taxon>Nematoda</taxon>
        <taxon>Chromadorea</taxon>
        <taxon>Rhabditida</taxon>
        <taxon>Rhabditina</taxon>
        <taxon>Diplogasteromorpha</taxon>
        <taxon>Diplogasteroidea</taxon>
        <taxon>Neodiplogasteridae</taxon>
        <taxon>Pristionchus</taxon>
    </lineage>
</organism>
<keyword evidence="14" id="KW-1185">Reference proteome</keyword>
<feature type="transmembrane region" description="Helical" evidence="12">
    <location>
        <begin position="99"/>
        <end position="122"/>
    </location>
</feature>
<evidence type="ECO:0000256" key="9">
    <source>
        <dbReference type="ARBA" id="ARBA00022989"/>
    </source>
</evidence>
<evidence type="ECO:0000256" key="10">
    <source>
        <dbReference type="ARBA" id="ARBA00023136"/>
    </source>
</evidence>
<accession>A0A2A6CA31</accession>
<name>A0A2A6CA31_PRIPA</name>
<dbReference type="GO" id="GO:0005789">
    <property type="term" value="C:endoplasmic reticulum membrane"/>
    <property type="evidence" value="ECO:0000318"/>
    <property type="project" value="GO_Central"/>
</dbReference>
<dbReference type="GO" id="GO:0006412">
    <property type="term" value="P:translation"/>
    <property type="evidence" value="ECO:0007669"/>
    <property type="project" value="InterPro"/>
</dbReference>
<dbReference type="PROSITE" id="PS00996">
    <property type="entry name" value="RIBOSOMAL_S21E"/>
    <property type="match status" value="1"/>
</dbReference>
<keyword evidence="6 12" id="KW-0812">Transmembrane</keyword>
<dbReference type="Proteomes" id="UP000005239">
    <property type="component" value="Unassembled WGS sequence"/>
</dbReference>
<dbReference type="Pfam" id="PF01249">
    <property type="entry name" value="Ribosomal_S21e"/>
    <property type="match status" value="1"/>
</dbReference>
<dbReference type="GO" id="GO:0005769">
    <property type="term" value="C:early endosome"/>
    <property type="evidence" value="ECO:0007669"/>
    <property type="project" value="EnsemblMetazoa"/>
</dbReference>
<comment type="similarity">
    <text evidence="5">Belongs to the eukaryotic ribosomal protein eS21 family.</text>
</comment>
<dbReference type="Pfam" id="PF04511">
    <property type="entry name" value="DER1"/>
    <property type="match status" value="1"/>
</dbReference>
<comment type="similarity">
    <text evidence="4 12">Belongs to the derlin family.</text>
</comment>
<dbReference type="AlphaFoldDB" id="A0A2A6CA31"/>
<reference evidence="13" key="2">
    <citation type="submission" date="2022-06" db="UniProtKB">
        <authorList>
            <consortium name="EnsemblMetazoa"/>
        </authorList>
    </citation>
    <scope>IDENTIFICATION</scope>
    <source>
        <strain evidence="13">PS312</strain>
    </source>
</reference>
<feature type="transmembrane region" description="Helical" evidence="12">
    <location>
        <begin position="17"/>
        <end position="39"/>
    </location>
</feature>
<dbReference type="GO" id="GO:0036503">
    <property type="term" value="P:ERAD pathway"/>
    <property type="evidence" value="ECO:0000318"/>
    <property type="project" value="GO_Central"/>
</dbReference>
<dbReference type="InterPro" id="IPR038579">
    <property type="entry name" value="Ribosomal_eS21_sf"/>
</dbReference>
<dbReference type="GO" id="GO:1990904">
    <property type="term" value="C:ribonucleoprotein complex"/>
    <property type="evidence" value="ECO:0007669"/>
    <property type="project" value="UniProtKB-KW"/>
</dbReference>
<comment type="subcellular location">
    <subcellularLocation>
        <location evidence="3">Cytoplasm</location>
        <location evidence="3">Cytosol</location>
    </subcellularLocation>
    <subcellularLocation>
        <location evidence="2 12">Endoplasmic reticulum membrane</location>
        <topology evidence="2 12">Multi-pass membrane protein</topology>
    </subcellularLocation>
    <subcellularLocation>
        <location evidence="1">Rough endoplasmic reticulum</location>
    </subcellularLocation>
</comment>
<evidence type="ECO:0000256" key="2">
    <source>
        <dbReference type="ARBA" id="ARBA00004477"/>
    </source>
</evidence>
<evidence type="ECO:0000313" key="14">
    <source>
        <dbReference type="Proteomes" id="UP000005239"/>
    </source>
</evidence>
<dbReference type="GO" id="GO:0006897">
    <property type="term" value="P:endocytosis"/>
    <property type="evidence" value="ECO:0007669"/>
    <property type="project" value="EnsemblMetazoa"/>
</dbReference>
<dbReference type="EnsemblMetazoa" id="PPA09692.1">
    <property type="protein sequence ID" value="PPA09692.1"/>
    <property type="gene ID" value="WBGene00099246"/>
</dbReference>
<protein>
    <recommendedName>
        <fullName evidence="12">Derlin</fullName>
    </recommendedName>
</protein>
<sequence>MSDIGDFFRNMPVITRYWFSLSAFIPLLGRFGLINPQWMYLDWELFAYRFQLWRPLTALIYYPLNPQTGFHWLMMIYFLYNYSKSVEQGVFDGRPADYLFMLIFSGIVCSGLCFAASIPFMLEPMVMAVLYVWSQLNKDTIVSFWFGTRFKAMYLPWILVGFNAILRGGGINELLGILIGHTYFFLAFKYPQDHGGESLLRTPEFLYRFLPSEQGGVHSFGGSTVEQRRAAGAGGNGYAWGRGQQLGAARDLDEYKTKMEDDSGKTVELYIPRKCSASSRLIAANDHASIQIDFVDVDPETGRMIPGKVNRYAICGEIRRMGESDDALVRLAQKDGIIPRNL</sequence>
<evidence type="ECO:0000256" key="11">
    <source>
        <dbReference type="ARBA" id="ARBA00023274"/>
    </source>
</evidence>
<accession>A0A8R1UAT6</accession>
<keyword evidence="10 12" id="KW-0472">Membrane</keyword>
<dbReference type="PANTHER" id="PTHR11009">
    <property type="entry name" value="DER1-LIKE PROTEIN, DERLIN"/>
    <property type="match status" value="1"/>
</dbReference>
<proteinExistence type="inferred from homology"/>
<dbReference type="GO" id="GO:0005047">
    <property type="term" value="F:signal recognition particle binding"/>
    <property type="evidence" value="ECO:0000318"/>
    <property type="project" value="GO_Central"/>
</dbReference>
<evidence type="ECO:0000256" key="7">
    <source>
        <dbReference type="ARBA" id="ARBA00022824"/>
    </source>
</evidence>
<dbReference type="SUPFAM" id="SSF144091">
    <property type="entry name" value="Rhomboid-like"/>
    <property type="match status" value="1"/>
</dbReference>
<dbReference type="InterPro" id="IPR018279">
    <property type="entry name" value="Ribosomal_eS21_CS"/>
</dbReference>
<comment type="function">
    <text evidence="12">May be involved in the degradation of misfolded endoplasmic reticulum (ER) luminal proteins.</text>
</comment>
<dbReference type="FunFam" id="3.30.1230.20:FF:000001">
    <property type="entry name" value="40S ribosomal protein S21"/>
    <property type="match status" value="1"/>
</dbReference>
<dbReference type="GO" id="GO:0022626">
    <property type="term" value="C:cytosolic ribosome"/>
    <property type="evidence" value="ECO:0007669"/>
    <property type="project" value="UniProtKB-ARBA"/>
</dbReference>
<evidence type="ECO:0000256" key="12">
    <source>
        <dbReference type="RuleBase" id="RU363059"/>
    </source>
</evidence>
<dbReference type="GO" id="GO:0005791">
    <property type="term" value="C:rough endoplasmic reticulum"/>
    <property type="evidence" value="ECO:0007669"/>
    <property type="project" value="UniProtKB-SubCell"/>
</dbReference>
<keyword evidence="11" id="KW-0687">Ribonucleoprotein</keyword>
<evidence type="ECO:0000256" key="4">
    <source>
        <dbReference type="ARBA" id="ARBA00008917"/>
    </source>
</evidence>
<keyword evidence="7 12" id="KW-0256">Endoplasmic reticulum</keyword>
<keyword evidence="8" id="KW-0689">Ribosomal protein</keyword>
<evidence type="ECO:0000256" key="3">
    <source>
        <dbReference type="ARBA" id="ARBA00004514"/>
    </source>
</evidence>
<comment type="caution">
    <text evidence="12">Lacks conserved residue(s) required for the propagation of feature annotation.</text>
</comment>
<keyword evidence="9 12" id="KW-1133">Transmembrane helix</keyword>
<dbReference type="Gene3D" id="3.30.1230.20">
    <property type="match status" value="1"/>
</dbReference>
<dbReference type="InterPro" id="IPR001931">
    <property type="entry name" value="Ribosomal_eS21"/>
</dbReference>
<dbReference type="GO" id="GO:0030968">
    <property type="term" value="P:endoplasmic reticulum unfolded protein response"/>
    <property type="evidence" value="ECO:0000318"/>
    <property type="project" value="GO_Central"/>
</dbReference>